<keyword evidence="3" id="KW-1185">Reference proteome</keyword>
<sequence>MRDGGAGEPVATSEPAPEPASTAIECAPASAAALAAVNASIAAEPGYQQPGVEPYPQVLTELTTTRYEPLDIWTLGGVMAAGGSEGGFLVVWATREDPTDEDFSGEIFSFAMSSSESESAAPVLDPGYVGEHDMDVVPGPGIVCTDRLGS</sequence>
<comment type="caution">
    <text evidence="2">The sequence shown here is derived from an EMBL/GenBank/DDBJ whole genome shotgun (WGS) entry which is preliminary data.</text>
</comment>
<dbReference type="Proteomes" id="UP001157160">
    <property type="component" value="Unassembled WGS sequence"/>
</dbReference>
<gene>
    <name evidence="2" type="ORF">GCM10025874_29460</name>
</gene>
<evidence type="ECO:0000313" key="3">
    <source>
        <dbReference type="Proteomes" id="UP001157160"/>
    </source>
</evidence>
<organism evidence="2 3">
    <name type="scientific">Arenivirga flava</name>
    <dbReference type="NCBI Taxonomy" id="1930060"/>
    <lineage>
        <taxon>Bacteria</taxon>
        <taxon>Bacillati</taxon>
        <taxon>Actinomycetota</taxon>
        <taxon>Actinomycetes</taxon>
        <taxon>Micrococcales</taxon>
        <taxon>Microbacteriaceae</taxon>
        <taxon>Arenivirga</taxon>
    </lineage>
</organism>
<evidence type="ECO:0000313" key="2">
    <source>
        <dbReference type="EMBL" id="GMA29693.1"/>
    </source>
</evidence>
<feature type="region of interest" description="Disordered" evidence="1">
    <location>
        <begin position="1"/>
        <end position="21"/>
    </location>
</feature>
<protein>
    <submittedName>
        <fullName evidence="2">Uncharacterized protein</fullName>
    </submittedName>
</protein>
<reference evidence="2 3" key="1">
    <citation type="journal article" date="2014" name="Int. J. Syst. Evol. Microbiol.">
        <title>Complete genome sequence of Corynebacterium casei LMG S-19264T (=DSM 44701T), isolated from a smear-ripened cheese.</title>
        <authorList>
            <consortium name="US DOE Joint Genome Institute (JGI-PGF)"/>
            <person name="Walter F."/>
            <person name="Albersmeier A."/>
            <person name="Kalinowski J."/>
            <person name="Ruckert C."/>
        </authorList>
    </citation>
    <scope>NUCLEOTIDE SEQUENCE [LARGE SCALE GENOMIC DNA]</scope>
    <source>
        <strain evidence="2 3">NBRC 112289</strain>
    </source>
</reference>
<accession>A0AA37ULF4</accession>
<dbReference type="RefSeq" id="WP_284234023.1">
    <property type="nucleotide sequence ID" value="NZ_BSUL01000001.1"/>
</dbReference>
<evidence type="ECO:0000256" key="1">
    <source>
        <dbReference type="SAM" id="MobiDB-lite"/>
    </source>
</evidence>
<dbReference type="EMBL" id="BSUL01000001">
    <property type="protein sequence ID" value="GMA29693.1"/>
    <property type="molecule type" value="Genomic_DNA"/>
</dbReference>
<dbReference type="AlphaFoldDB" id="A0AA37ULF4"/>
<name>A0AA37ULF4_9MICO</name>
<proteinExistence type="predicted"/>